<dbReference type="PANTHER" id="PTHR47723:SF7">
    <property type="entry name" value="RNASE H FAMILY PROTEIN"/>
    <property type="match status" value="1"/>
</dbReference>
<protein>
    <recommendedName>
        <fullName evidence="1">RNase H type-1 domain-containing protein</fullName>
    </recommendedName>
</protein>
<dbReference type="InterPro" id="IPR012337">
    <property type="entry name" value="RNaseH-like_sf"/>
</dbReference>
<dbReference type="SUPFAM" id="SSF53098">
    <property type="entry name" value="Ribonuclease H-like"/>
    <property type="match status" value="1"/>
</dbReference>
<comment type="caution">
    <text evidence="2">The sequence shown here is derived from an EMBL/GenBank/DDBJ whole genome shotgun (WGS) entry which is preliminary data.</text>
</comment>
<organism evidence="2 3">
    <name type="scientific">Solanum pinnatisectum</name>
    <name type="common">tansyleaf nightshade</name>
    <dbReference type="NCBI Taxonomy" id="50273"/>
    <lineage>
        <taxon>Eukaryota</taxon>
        <taxon>Viridiplantae</taxon>
        <taxon>Streptophyta</taxon>
        <taxon>Embryophyta</taxon>
        <taxon>Tracheophyta</taxon>
        <taxon>Spermatophyta</taxon>
        <taxon>Magnoliopsida</taxon>
        <taxon>eudicotyledons</taxon>
        <taxon>Gunneridae</taxon>
        <taxon>Pentapetalae</taxon>
        <taxon>asterids</taxon>
        <taxon>lamiids</taxon>
        <taxon>Solanales</taxon>
        <taxon>Solanaceae</taxon>
        <taxon>Solanoideae</taxon>
        <taxon>Solaneae</taxon>
        <taxon>Solanum</taxon>
    </lineage>
</organism>
<sequence>MVRWIRPEVDKWKLNTDGSFISFIGKSEIGGVARTGNGQMVMDFASPIHLHTNNYSKAHAALQGTLWCCNQYCHNFTLELDSLLIANMILGLYNIPWKLQEIIKKIQKKVELHGIIVQHCYREGNTVVDSLAKYATNITNNEVFLQEYDLPQEFKGPIRKERLHMPSFRFKPKKHLNWIFKFP</sequence>
<dbReference type="Gene3D" id="3.30.420.10">
    <property type="entry name" value="Ribonuclease H-like superfamily/Ribonuclease H"/>
    <property type="match status" value="1"/>
</dbReference>
<evidence type="ECO:0000259" key="1">
    <source>
        <dbReference type="Pfam" id="PF13456"/>
    </source>
</evidence>
<dbReference type="GO" id="GO:0004523">
    <property type="term" value="F:RNA-DNA hybrid ribonuclease activity"/>
    <property type="evidence" value="ECO:0007669"/>
    <property type="project" value="InterPro"/>
</dbReference>
<dbReference type="InterPro" id="IPR002156">
    <property type="entry name" value="RNaseH_domain"/>
</dbReference>
<dbReference type="Proteomes" id="UP001311915">
    <property type="component" value="Unassembled WGS sequence"/>
</dbReference>
<reference evidence="2 3" key="1">
    <citation type="submission" date="2023-10" db="EMBL/GenBank/DDBJ databases">
        <title>Genome-Wide Identification Analysis in wild type Solanum Pinnatisectum Reveals Some Genes Defensing Phytophthora Infestans.</title>
        <authorList>
            <person name="Sun C."/>
        </authorList>
    </citation>
    <scope>NUCLEOTIDE SEQUENCE [LARGE SCALE GENOMIC DNA]</scope>
    <source>
        <strain evidence="2">LQN</strain>
        <tissue evidence="2">Leaf</tissue>
    </source>
</reference>
<dbReference type="CDD" id="cd06222">
    <property type="entry name" value="RNase_H_like"/>
    <property type="match status" value="1"/>
</dbReference>
<dbReference type="GO" id="GO:0003676">
    <property type="term" value="F:nucleic acid binding"/>
    <property type="evidence" value="ECO:0007669"/>
    <property type="project" value="InterPro"/>
</dbReference>
<accession>A0AAV9KRY1</accession>
<feature type="domain" description="RNase H type-1" evidence="1">
    <location>
        <begin position="15"/>
        <end position="135"/>
    </location>
</feature>
<dbReference type="InterPro" id="IPR036397">
    <property type="entry name" value="RNaseH_sf"/>
</dbReference>
<name>A0AAV9KRY1_9SOLN</name>
<keyword evidence="3" id="KW-1185">Reference proteome</keyword>
<dbReference type="EMBL" id="JAWPEI010000009">
    <property type="protein sequence ID" value="KAK4716184.1"/>
    <property type="molecule type" value="Genomic_DNA"/>
</dbReference>
<dbReference type="InterPro" id="IPR053151">
    <property type="entry name" value="RNase_H-like"/>
</dbReference>
<dbReference type="Pfam" id="PF13456">
    <property type="entry name" value="RVT_3"/>
    <property type="match status" value="1"/>
</dbReference>
<dbReference type="InterPro" id="IPR044730">
    <property type="entry name" value="RNase_H-like_dom_plant"/>
</dbReference>
<dbReference type="AlphaFoldDB" id="A0AAV9KRY1"/>
<dbReference type="PANTHER" id="PTHR47723">
    <property type="entry name" value="OS05G0353850 PROTEIN"/>
    <property type="match status" value="1"/>
</dbReference>
<evidence type="ECO:0000313" key="3">
    <source>
        <dbReference type="Proteomes" id="UP001311915"/>
    </source>
</evidence>
<evidence type="ECO:0000313" key="2">
    <source>
        <dbReference type="EMBL" id="KAK4716184.1"/>
    </source>
</evidence>
<gene>
    <name evidence="2" type="ORF">R3W88_014522</name>
</gene>
<proteinExistence type="predicted"/>